<sequence length="218" mass="24483">MSLPPEAVLIKQGAEARVYKIPFGATTAIVKERFRKTYRHPVLDEKLTARRVIHEARALHRLRKAGVDTPTLYLLDAAKSLIYMECVEGPTVRDYINAGTLTSDQETTLAESIGKSLATMHELDIIHGDLTTSNMLLREGSNALTLIDFGLSTVSSMIEDKAVDLYVLERALISTHPNSEPLFQLILDSYAKHWKDGKAVQRKHDEVRRRGRKRTAFG</sequence>
<dbReference type="GO" id="GO:0005634">
    <property type="term" value="C:nucleus"/>
    <property type="evidence" value="ECO:0007669"/>
    <property type="project" value="UniProtKB-SubCell"/>
</dbReference>
<feature type="domain" description="Protein kinase" evidence="16">
    <location>
        <begin position="4"/>
        <end position="218"/>
    </location>
</feature>
<dbReference type="Proteomes" id="UP001212841">
    <property type="component" value="Unassembled WGS sequence"/>
</dbReference>
<dbReference type="GO" id="GO:0070525">
    <property type="term" value="P:tRNA threonylcarbamoyladenosine metabolic process"/>
    <property type="evidence" value="ECO:0007669"/>
    <property type="project" value="TreeGrafter"/>
</dbReference>
<dbReference type="InterPro" id="IPR008266">
    <property type="entry name" value="Tyr_kinase_AS"/>
</dbReference>
<dbReference type="GO" id="GO:0008033">
    <property type="term" value="P:tRNA processing"/>
    <property type="evidence" value="ECO:0007669"/>
    <property type="project" value="UniProtKB-KW"/>
</dbReference>
<evidence type="ECO:0000256" key="1">
    <source>
        <dbReference type="ARBA" id="ARBA00003747"/>
    </source>
</evidence>
<evidence type="ECO:0000256" key="8">
    <source>
        <dbReference type="ARBA" id="ARBA00022694"/>
    </source>
</evidence>
<evidence type="ECO:0000313" key="18">
    <source>
        <dbReference type="Proteomes" id="UP001212841"/>
    </source>
</evidence>
<keyword evidence="9" id="KW-0547">Nucleotide-binding</keyword>
<keyword evidence="7" id="KW-0808">Transferase</keyword>
<dbReference type="GO" id="GO:0005524">
    <property type="term" value="F:ATP binding"/>
    <property type="evidence" value="ECO:0007669"/>
    <property type="project" value="UniProtKB-KW"/>
</dbReference>
<reference evidence="17" key="1">
    <citation type="submission" date="2020-05" db="EMBL/GenBank/DDBJ databases">
        <title>Phylogenomic resolution of chytrid fungi.</title>
        <authorList>
            <person name="Stajich J.E."/>
            <person name="Amses K."/>
            <person name="Simmons R."/>
            <person name="Seto K."/>
            <person name="Myers J."/>
            <person name="Bonds A."/>
            <person name="Quandt C.A."/>
            <person name="Barry K."/>
            <person name="Liu P."/>
            <person name="Grigoriev I."/>
            <person name="Longcore J.E."/>
            <person name="James T.Y."/>
        </authorList>
    </citation>
    <scope>NUCLEOTIDE SEQUENCE</scope>
    <source>
        <strain evidence="17">JEL0318</strain>
    </source>
</reference>
<dbReference type="EC" id="2.7.11.1" evidence="4"/>
<dbReference type="SUPFAM" id="SSF56112">
    <property type="entry name" value="Protein kinase-like (PK-like)"/>
    <property type="match status" value="1"/>
</dbReference>
<dbReference type="Gene3D" id="3.30.200.20">
    <property type="entry name" value="Phosphorylase Kinase, domain 1"/>
    <property type="match status" value="1"/>
</dbReference>
<evidence type="ECO:0000256" key="11">
    <source>
        <dbReference type="ARBA" id="ARBA00022801"/>
    </source>
</evidence>
<comment type="caution">
    <text evidence="17">The sequence shown here is derived from an EMBL/GenBank/DDBJ whole genome shotgun (WGS) entry which is preliminary data.</text>
</comment>
<evidence type="ECO:0000256" key="7">
    <source>
        <dbReference type="ARBA" id="ARBA00022679"/>
    </source>
</evidence>
<gene>
    <name evidence="17" type="primary">TP53RK</name>
    <name evidence="17" type="ORF">HK097_003316</name>
</gene>
<dbReference type="InterPro" id="IPR000719">
    <property type="entry name" value="Prot_kinase_dom"/>
</dbReference>
<dbReference type="PROSITE" id="PS00109">
    <property type="entry name" value="PROTEIN_KINASE_TYR"/>
    <property type="match status" value="1"/>
</dbReference>
<evidence type="ECO:0000256" key="5">
    <source>
        <dbReference type="ARBA" id="ARBA00022527"/>
    </source>
</evidence>
<keyword evidence="6" id="KW-0597">Phosphoprotein</keyword>
<dbReference type="EMBL" id="JADGJD010001777">
    <property type="protein sequence ID" value="KAJ3037995.1"/>
    <property type="molecule type" value="Genomic_DNA"/>
</dbReference>
<keyword evidence="13" id="KW-0539">Nucleus</keyword>
<evidence type="ECO:0000256" key="15">
    <source>
        <dbReference type="ARBA" id="ARBA00048679"/>
    </source>
</evidence>
<dbReference type="GO" id="GO:0005829">
    <property type="term" value="C:cytosol"/>
    <property type="evidence" value="ECO:0007669"/>
    <property type="project" value="TreeGrafter"/>
</dbReference>
<accession>A0AAD5S9Y5</accession>
<keyword evidence="8" id="KW-0819">tRNA processing</keyword>
<evidence type="ECO:0000256" key="14">
    <source>
        <dbReference type="ARBA" id="ARBA00047899"/>
    </source>
</evidence>
<evidence type="ECO:0000256" key="9">
    <source>
        <dbReference type="ARBA" id="ARBA00022741"/>
    </source>
</evidence>
<dbReference type="GO" id="GO:0004674">
    <property type="term" value="F:protein serine/threonine kinase activity"/>
    <property type="evidence" value="ECO:0007669"/>
    <property type="project" value="UniProtKB-KW"/>
</dbReference>
<dbReference type="GO" id="GO:0016787">
    <property type="term" value="F:hydrolase activity"/>
    <property type="evidence" value="ECO:0007669"/>
    <property type="project" value="UniProtKB-KW"/>
</dbReference>
<dbReference type="InterPro" id="IPR011009">
    <property type="entry name" value="Kinase-like_dom_sf"/>
</dbReference>
<comment type="function">
    <text evidence="1">Component of the EKC/KEOPS complex that is required for the formation of a threonylcarbamoyl group on adenosine at position 37 (t(6)A37) in tRNAs that read codons beginning with adenine. The complex is probably involved in the transfer of the threonylcarbamoyl moiety of threonylcarbamoyl-AMP (TC-AMP) to the N6 group of A37. BUD32 has ATPase activity in the context of the EKC/KEOPS complex and likely plays a supporting role to the catalytic subunit KAE1. The EKC/KEOPS complex also promotes both telomere uncapping and telomere elongation. The complex is required for efficient recruitment of transcriptional coactivators.</text>
</comment>
<evidence type="ECO:0000256" key="6">
    <source>
        <dbReference type="ARBA" id="ARBA00022553"/>
    </source>
</evidence>
<dbReference type="AlphaFoldDB" id="A0AAD5S9Y5"/>
<dbReference type="GO" id="GO:0000408">
    <property type="term" value="C:EKC/KEOPS complex"/>
    <property type="evidence" value="ECO:0007669"/>
    <property type="project" value="TreeGrafter"/>
</dbReference>
<protein>
    <recommendedName>
        <fullName evidence="4">non-specific serine/threonine protein kinase</fullName>
        <ecNumber evidence="4">2.7.11.1</ecNumber>
    </recommendedName>
</protein>
<proteinExistence type="inferred from homology"/>
<evidence type="ECO:0000259" key="16">
    <source>
        <dbReference type="PROSITE" id="PS50011"/>
    </source>
</evidence>
<dbReference type="NCBIfam" id="TIGR03724">
    <property type="entry name" value="arch_bud32"/>
    <property type="match status" value="1"/>
</dbReference>
<dbReference type="NCBIfam" id="NF011463">
    <property type="entry name" value="PRK14879.1-4"/>
    <property type="match status" value="1"/>
</dbReference>
<comment type="subcellular location">
    <subcellularLocation>
        <location evidence="2">Nucleus</location>
    </subcellularLocation>
</comment>
<keyword evidence="5" id="KW-0723">Serine/threonine-protein kinase</keyword>
<dbReference type="InterPro" id="IPR022495">
    <property type="entry name" value="Bud32"/>
</dbReference>
<dbReference type="Gene3D" id="1.10.510.10">
    <property type="entry name" value="Transferase(Phosphotransferase) domain 1"/>
    <property type="match status" value="1"/>
</dbReference>
<evidence type="ECO:0000256" key="12">
    <source>
        <dbReference type="ARBA" id="ARBA00022840"/>
    </source>
</evidence>
<dbReference type="PANTHER" id="PTHR12209:SF0">
    <property type="entry name" value="EKC_KEOPS COMPLEX SUBUNIT TP53RK"/>
    <property type="match status" value="1"/>
</dbReference>
<comment type="catalytic activity">
    <reaction evidence="15">
        <text>L-seryl-[protein] + ATP = O-phospho-L-seryl-[protein] + ADP + H(+)</text>
        <dbReference type="Rhea" id="RHEA:17989"/>
        <dbReference type="Rhea" id="RHEA-COMP:9863"/>
        <dbReference type="Rhea" id="RHEA-COMP:11604"/>
        <dbReference type="ChEBI" id="CHEBI:15378"/>
        <dbReference type="ChEBI" id="CHEBI:29999"/>
        <dbReference type="ChEBI" id="CHEBI:30616"/>
        <dbReference type="ChEBI" id="CHEBI:83421"/>
        <dbReference type="ChEBI" id="CHEBI:456216"/>
        <dbReference type="EC" id="2.7.11.1"/>
    </reaction>
</comment>
<organism evidence="17 18">
    <name type="scientific">Rhizophlyctis rosea</name>
    <dbReference type="NCBI Taxonomy" id="64517"/>
    <lineage>
        <taxon>Eukaryota</taxon>
        <taxon>Fungi</taxon>
        <taxon>Fungi incertae sedis</taxon>
        <taxon>Chytridiomycota</taxon>
        <taxon>Chytridiomycota incertae sedis</taxon>
        <taxon>Chytridiomycetes</taxon>
        <taxon>Rhizophlyctidales</taxon>
        <taxon>Rhizophlyctidaceae</taxon>
        <taxon>Rhizophlyctis</taxon>
    </lineage>
</organism>
<evidence type="ECO:0000256" key="4">
    <source>
        <dbReference type="ARBA" id="ARBA00012513"/>
    </source>
</evidence>
<dbReference type="FunFam" id="1.10.510.10:FF:000323">
    <property type="entry name" value="TP53-regulating kinase, putative"/>
    <property type="match status" value="1"/>
</dbReference>
<evidence type="ECO:0000313" key="17">
    <source>
        <dbReference type="EMBL" id="KAJ3037995.1"/>
    </source>
</evidence>
<dbReference type="Pfam" id="PF00069">
    <property type="entry name" value="Pkinase"/>
    <property type="match status" value="1"/>
</dbReference>
<dbReference type="PANTHER" id="PTHR12209">
    <property type="entry name" value="NON-SPECIFIC SERINE/THREONINE PROTEIN KINASE"/>
    <property type="match status" value="1"/>
</dbReference>
<comment type="similarity">
    <text evidence="3">Belongs to the protein kinase superfamily. BUD32 family.</text>
</comment>
<keyword evidence="10 17" id="KW-0418">Kinase</keyword>
<comment type="catalytic activity">
    <reaction evidence="14">
        <text>L-threonyl-[protein] + ATP = O-phospho-L-threonyl-[protein] + ADP + H(+)</text>
        <dbReference type="Rhea" id="RHEA:46608"/>
        <dbReference type="Rhea" id="RHEA-COMP:11060"/>
        <dbReference type="Rhea" id="RHEA-COMP:11605"/>
        <dbReference type="ChEBI" id="CHEBI:15378"/>
        <dbReference type="ChEBI" id="CHEBI:30013"/>
        <dbReference type="ChEBI" id="CHEBI:30616"/>
        <dbReference type="ChEBI" id="CHEBI:61977"/>
        <dbReference type="ChEBI" id="CHEBI:456216"/>
        <dbReference type="EC" id="2.7.11.1"/>
    </reaction>
</comment>
<keyword evidence="12" id="KW-0067">ATP-binding</keyword>
<keyword evidence="18" id="KW-1185">Reference proteome</keyword>
<evidence type="ECO:0000256" key="10">
    <source>
        <dbReference type="ARBA" id="ARBA00022777"/>
    </source>
</evidence>
<evidence type="ECO:0000256" key="13">
    <source>
        <dbReference type="ARBA" id="ARBA00023242"/>
    </source>
</evidence>
<dbReference type="PROSITE" id="PS50011">
    <property type="entry name" value="PROTEIN_KINASE_DOM"/>
    <property type="match status" value="1"/>
</dbReference>
<name>A0AAD5S9Y5_9FUNG</name>
<dbReference type="FunFam" id="3.30.200.20:FF:000201">
    <property type="entry name" value="TP53-regulating kinase isoform X1"/>
    <property type="match status" value="1"/>
</dbReference>
<keyword evidence="11" id="KW-0378">Hydrolase</keyword>
<evidence type="ECO:0000256" key="2">
    <source>
        <dbReference type="ARBA" id="ARBA00004123"/>
    </source>
</evidence>
<evidence type="ECO:0000256" key="3">
    <source>
        <dbReference type="ARBA" id="ARBA00010630"/>
    </source>
</evidence>